<gene>
    <name evidence="1" type="ORF">AKO1_005548</name>
</gene>
<keyword evidence="2" id="KW-1185">Reference proteome</keyword>
<dbReference type="Proteomes" id="UP001431209">
    <property type="component" value="Unassembled WGS sequence"/>
</dbReference>
<name>A0AAW2YKV3_9EUKA</name>
<dbReference type="EMBL" id="JAOPGA020000204">
    <property type="protein sequence ID" value="KAL0477621.1"/>
    <property type="molecule type" value="Genomic_DNA"/>
</dbReference>
<feature type="non-terminal residue" evidence="1">
    <location>
        <position position="363"/>
    </location>
</feature>
<protein>
    <submittedName>
        <fullName evidence="1">Uncharacterized protein</fullName>
    </submittedName>
</protein>
<evidence type="ECO:0000313" key="1">
    <source>
        <dbReference type="EMBL" id="KAL0477621.1"/>
    </source>
</evidence>
<sequence length="363" mass="41529">MRFGCRTEQYAVKIYQLISKALPVLHKALSTLKNDSNRYLFTSDAFIMSNLPKEQEMWSKLTSCHESPCTVIDKSILAQEFELYPKIKDLTIAKWNFQLKQANEIVKSYTMKPSHITLLSKDVIRSEYNVNEGTLINVSHLGIVSVVKKNNFESFSNSFITSLEQCAQNEFLWLNFNKFNLDWLFLNFDSQNQNNVVVDPKLNVLDLVPVNQNVVEKSELNQNITISFCVMLIDKINLNIKTEKLSIDILKCSVNICGSDPRDYFVSEHLIQKILTCGIFNISFVLQSIGAILIKRMVLCKDRDEIDEHFCKLFLNFINVELSKGLLKCGVREKVFAVLQSLQSLVSSSKNPGSFVPKLINVF</sequence>
<reference evidence="1 2" key="1">
    <citation type="submission" date="2024-03" db="EMBL/GenBank/DDBJ databases">
        <title>The Acrasis kona genome and developmental transcriptomes reveal deep origins of eukaryotic multicellular pathways.</title>
        <authorList>
            <person name="Sheikh S."/>
            <person name="Fu C.-J."/>
            <person name="Brown M.W."/>
            <person name="Baldauf S.L."/>
        </authorList>
    </citation>
    <scope>NUCLEOTIDE SEQUENCE [LARGE SCALE GENOMIC DNA]</scope>
    <source>
        <strain evidence="1 2">ATCC MYA-3509</strain>
    </source>
</reference>
<evidence type="ECO:0000313" key="2">
    <source>
        <dbReference type="Proteomes" id="UP001431209"/>
    </source>
</evidence>
<organism evidence="1 2">
    <name type="scientific">Acrasis kona</name>
    <dbReference type="NCBI Taxonomy" id="1008807"/>
    <lineage>
        <taxon>Eukaryota</taxon>
        <taxon>Discoba</taxon>
        <taxon>Heterolobosea</taxon>
        <taxon>Tetramitia</taxon>
        <taxon>Eutetramitia</taxon>
        <taxon>Acrasidae</taxon>
        <taxon>Acrasis</taxon>
    </lineage>
</organism>
<comment type="caution">
    <text evidence="1">The sequence shown here is derived from an EMBL/GenBank/DDBJ whole genome shotgun (WGS) entry which is preliminary data.</text>
</comment>
<proteinExistence type="predicted"/>
<dbReference type="AlphaFoldDB" id="A0AAW2YKV3"/>
<accession>A0AAW2YKV3</accession>